<proteinExistence type="predicted"/>
<accession>K1V3L4</accession>
<reference evidence="3 4" key="1">
    <citation type="journal article" date="2012" name="Eukaryot. Cell">
        <title>Genome sequence of the Trichosporon asahii environmental strain CBS 8904.</title>
        <authorList>
            <person name="Yang R.Y."/>
            <person name="Li H.T."/>
            <person name="Zhu H."/>
            <person name="Zhou G.P."/>
            <person name="Wang M."/>
            <person name="Wang L."/>
        </authorList>
    </citation>
    <scope>NUCLEOTIDE SEQUENCE [LARGE SCALE GENOMIC DNA]</scope>
    <source>
        <strain evidence="3 4">CBS 8904</strain>
    </source>
</reference>
<protein>
    <submittedName>
        <fullName evidence="3">Uncharacterized protein</fullName>
    </submittedName>
</protein>
<sequence>MSGPSTSLDSPSTSTSHTQPPLQPAPPVRPPPGLADPASLPAVSPSGPIGAALGHLSPQPVDVDRLSRAVEDYGLTWFIEASEVTETQFYYSDQRRAFSEYRQMVLERCWNAYIECHGKLLPDGLPGFSMLSTSMEILNPTQDVINNLMQAALLHAFVAVGAVHLAYWSRKRGVASTDQHLSGALALLQLSTNALLQVLELCPEVESDDDWVEEMHYRMAMTMGFQVMCRIIAADPLGPATLKMECDWVKRAAPNIPNNLSPVTMEVVQVVLLDALYALIRGEASWLEIEPEWLDTISVTSRLIPEGYGISVEMAKYLLETVCCLYGHDGRYERGSSAERGERTPRQRRMKALYDTLTNSVLVDIYASAHSPRVQIGDLLYRQALICIIAMDGFGLPASDPQLVRGCDAILELFAEAVYGDIYTVRWMLPLLVGGGLAPEDRRPEVQRIFDAMADTCGCHDIDAARAWTEKAWGRDTWRGSGVPLLYT</sequence>
<dbReference type="PANTHER" id="PTHR37534:SF20">
    <property type="entry name" value="PRO1A C6 ZINK-FINGER PROTEIN"/>
    <property type="match status" value="1"/>
</dbReference>
<evidence type="ECO:0000256" key="1">
    <source>
        <dbReference type="ARBA" id="ARBA00023242"/>
    </source>
</evidence>
<comment type="caution">
    <text evidence="3">The sequence shown here is derived from an EMBL/GenBank/DDBJ whole genome shotgun (WGS) entry which is preliminary data.</text>
</comment>
<dbReference type="InParanoid" id="K1V3L4"/>
<gene>
    <name evidence="3" type="ORF">A1Q2_07135</name>
</gene>
<dbReference type="EMBL" id="AMBO01000387">
    <property type="protein sequence ID" value="EKC98539.1"/>
    <property type="molecule type" value="Genomic_DNA"/>
</dbReference>
<keyword evidence="4" id="KW-1185">Reference proteome</keyword>
<dbReference type="Proteomes" id="UP000006757">
    <property type="component" value="Unassembled WGS sequence"/>
</dbReference>
<organism evidence="3 4">
    <name type="scientific">Trichosporon asahii var. asahii (strain CBS 8904)</name>
    <name type="common">Yeast</name>
    <dbReference type="NCBI Taxonomy" id="1220162"/>
    <lineage>
        <taxon>Eukaryota</taxon>
        <taxon>Fungi</taxon>
        <taxon>Dikarya</taxon>
        <taxon>Basidiomycota</taxon>
        <taxon>Agaricomycotina</taxon>
        <taxon>Tremellomycetes</taxon>
        <taxon>Trichosporonales</taxon>
        <taxon>Trichosporonaceae</taxon>
        <taxon>Trichosporon</taxon>
    </lineage>
</organism>
<feature type="compositionally biased region" description="Pro residues" evidence="2">
    <location>
        <begin position="21"/>
        <end position="34"/>
    </location>
</feature>
<feature type="compositionally biased region" description="Low complexity" evidence="2">
    <location>
        <begin position="1"/>
        <end position="20"/>
    </location>
</feature>
<dbReference type="STRING" id="1220162.K1V3L4"/>
<evidence type="ECO:0000256" key="2">
    <source>
        <dbReference type="SAM" id="MobiDB-lite"/>
    </source>
</evidence>
<dbReference type="PANTHER" id="PTHR37534">
    <property type="entry name" value="TRANSCRIPTIONAL ACTIVATOR PROTEIN UGA3"/>
    <property type="match status" value="1"/>
</dbReference>
<keyword evidence="1" id="KW-0539">Nucleus</keyword>
<dbReference type="AlphaFoldDB" id="K1V3L4"/>
<dbReference type="OrthoDB" id="416217at2759"/>
<evidence type="ECO:0000313" key="3">
    <source>
        <dbReference type="EMBL" id="EKC98539.1"/>
    </source>
</evidence>
<evidence type="ECO:0000313" key="4">
    <source>
        <dbReference type="Proteomes" id="UP000006757"/>
    </source>
</evidence>
<name>K1V3L4_TRIAC</name>
<dbReference type="HOGENOM" id="CLU_593375_0_0_1"/>
<feature type="region of interest" description="Disordered" evidence="2">
    <location>
        <begin position="1"/>
        <end position="43"/>
    </location>
</feature>